<protein>
    <submittedName>
        <fullName evidence="2">Uncharacterized protein</fullName>
    </submittedName>
</protein>
<accession>F6G5G8</accession>
<dbReference type="EMBL" id="CP002819">
    <property type="protein sequence ID" value="AEG70332.1"/>
    <property type="molecule type" value="Genomic_DNA"/>
</dbReference>
<dbReference type="GeneID" id="69255694"/>
<reference evidence="2 3" key="1">
    <citation type="journal article" date="2011" name="J. Bacteriol.">
        <title>Complete genome sequence of the plant pathogen Ralstonia solanacearum strain Po82.</title>
        <authorList>
            <person name="Xu J."/>
            <person name="Zheng H.J."/>
            <person name="Liu L."/>
            <person name="Pan Z.C."/>
            <person name="Prior P."/>
            <person name="Tang B."/>
            <person name="Xu J.S."/>
            <person name="Zhang H."/>
            <person name="Tian Q."/>
            <person name="Zhang L.Q."/>
            <person name="Feng J."/>
        </authorList>
    </citation>
    <scope>NUCLEOTIDE SEQUENCE [LARGE SCALE GENOMIC DNA]</scope>
    <source>
        <strain evidence="2 3">Po82</strain>
    </source>
</reference>
<evidence type="ECO:0000313" key="3">
    <source>
        <dbReference type="Proteomes" id="UP000007953"/>
    </source>
</evidence>
<dbReference type="InterPro" id="IPR047811">
    <property type="entry name" value="CytC_ox_assmbl_put"/>
</dbReference>
<feature type="transmembrane region" description="Helical" evidence="1">
    <location>
        <begin position="20"/>
        <end position="40"/>
    </location>
</feature>
<keyword evidence="1" id="KW-1133">Transmembrane helix</keyword>
<dbReference type="KEGG" id="rsn:RSPO_c03040"/>
<dbReference type="eggNOG" id="ENOG50317JU">
    <property type="taxonomic scope" value="Bacteria"/>
</dbReference>
<name>F6G5G8_RALS8</name>
<proteinExistence type="predicted"/>
<dbReference type="NCBIfam" id="NF038351">
    <property type="entry name" value="cyt_ox_assem_30"/>
    <property type="match status" value="1"/>
</dbReference>
<keyword evidence="1" id="KW-0812">Transmembrane</keyword>
<keyword evidence="1" id="KW-0472">Membrane</keyword>
<organism evidence="2 3">
    <name type="scientific">Ralstonia solanacearum (strain Po82)</name>
    <dbReference type="NCBI Taxonomy" id="1031711"/>
    <lineage>
        <taxon>Bacteria</taxon>
        <taxon>Pseudomonadati</taxon>
        <taxon>Pseudomonadota</taxon>
        <taxon>Betaproteobacteria</taxon>
        <taxon>Burkholderiales</taxon>
        <taxon>Burkholderiaceae</taxon>
        <taxon>Ralstonia</taxon>
        <taxon>Ralstonia solanacearum species complex</taxon>
    </lineage>
</organism>
<dbReference type="AlphaFoldDB" id="F6G5G8"/>
<evidence type="ECO:0000313" key="2">
    <source>
        <dbReference type="EMBL" id="AEG70332.1"/>
    </source>
</evidence>
<dbReference type="Proteomes" id="UP000007953">
    <property type="component" value="Chromosome"/>
</dbReference>
<dbReference type="RefSeq" id="WP_014618060.1">
    <property type="nucleotide sequence ID" value="NC_017574.1"/>
</dbReference>
<dbReference type="PATRIC" id="fig|1031711.3.peg.2971"/>
<dbReference type="HOGENOM" id="CLU_208939_1_1_4"/>
<evidence type="ECO:0000256" key="1">
    <source>
        <dbReference type="SAM" id="Phobius"/>
    </source>
</evidence>
<sequence length="43" mass="4870">MTNPEKSPTPEQRFSNRRLAFILATIALVFFLGVIFKRVVFGG</sequence>
<gene>
    <name evidence="2" type="ordered locus">RSPO_c03040</name>
</gene>